<evidence type="ECO:0000313" key="1">
    <source>
        <dbReference type="EMBL" id="SFM59063.1"/>
    </source>
</evidence>
<protein>
    <recommendedName>
        <fullName evidence="3">Phage integrase family protein</fullName>
    </recommendedName>
</protein>
<dbReference type="EMBL" id="FOUB01000037">
    <property type="protein sequence ID" value="SFM59063.1"/>
    <property type="molecule type" value="Genomic_DNA"/>
</dbReference>
<proteinExistence type="predicted"/>
<dbReference type="RefSeq" id="WP_177198142.1">
    <property type="nucleotide sequence ID" value="NZ_FOUB01000037.1"/>
</dbReference>
<name>A0A1I4S4A1_9PROT</name>
<dbReference type="AlphaFoldDB" id="A0A1I4S4A1"/>
<gene>
    <name evidence="1" type="ORF">SAMN05421863_103724</name>
</gene>
<reference evidence="2" key="1">
    <citation type="submission" date="2016-10" db="EMBL/GenBank/DDBJ databases">
        <authorList>
            <person name="Varghese N."/>
            <person name="Submissions S."/>
        </authorList>
    </citation>
    <scope>NUCLEOTIDE SEQUENCE [LARGE SCALE GENOMIC DNA]</scope>
    <source>
        <strain evidence="2">Nm44</strain>
    </source>
</reference>
<dbReference type="Proteomes" id="UP000183287">
    <property type="component" value="Unassembled WGS sequence"/>
</dbReference>
<accession>A0A1I4S4A1</accession>
<sequence>MQAKKNNSLRRAQLRLWFEAVKKINHPIISTYLRCSLLRGARRNELATLR</sequence>
<evidence type="ECO:0008006" key="3">
    <source>
        <dbReference type="Google" id="ProtNLM"/>
    </source>
</evidence>
<evidence type="ECO:0000313" key="2">
    <source>
        <dbReference type="Proteomes" id="UP000183287"/>
    </source>
</evidence>
<organism evidence="1 2">
    <name type="scientific">Nitrosomonas communis</name>
    <dbReference type="NCBI Taxonomy" id="44574"/>
    <lineage>
        <taxon>Bacteria</taxon>
        <taxon>Pseudomonadati</taxon>
        <taxon>Pseudomonadota</taxon>
        <taxon>Betaproteobacteria</taxon>
        <taxon>Nitrosomonadales</taxon>
        <taxon>Nitrosomonadaceae</taxon>
        <taxon>Nitrosomonas</taxon>
    </lineage>
</organism>
<keyword evidence="2" id="KW-1185">Reference proteome</keyword>